<name>A0A084Y0H0_9PROT</name>
<reference evidence="2 3" key="1">
    <citation type="submission" date="2014-07" db="EMBL/GenBank/DDBJ databases">
        <title>Expanding our view of genomic diversity in Candidatus Accumulibacter clades.</title>
        <authorList>
            <person name="Skennerton C.T."/>
            <person name="Barr J.J."/>
            <person name="Slater F.R."/>
            <person name="Bond P.L."/>
            <person name="Tyson G.W."/>
        </authorList>
    </citation>
    <scope>NUCLEOTIDE SEQUENCE [LARGE SCALE GENOMIC DNA]</scope>
    <source>
        <strain evidence="3">SK-01</strain>
    </source>
</reference>
<feature type="compositionally biased region" description="Basic and acidic residues" evidence="1">
    <location>
        <begin position="90"/>
        <end position="99"/>
    </location>
</feature>
<proteinExistence type="predicted"/>
<feature type="compositionally biased region" description="Basic residues" evidence="1">
    <location>
        <begin position="60"/>
        <end position="71"/>
    </location>
</feature>
<feature type="region of interest" description="Disordered" evidence="1">
    <location>
        <begin position="1"/>
        <end position="256"/>
    </location>
</feature>
<dbReference type="Proteomes" id="UP000019812">
    <property type="component" value="Unassembled WGS sequence"/>
</dbReference>
<sequence length="256" mass="28029">MIDRRATERETQAAGAGGHHRTGIRASSAAPGRASNAARRACGHTGRRSGRSNGPAGSSGHRRPAPRPSRTRRNEGCGSPTSRPACWLGERGRRPDRRAARTRRVRRKPRHCRSRVSTRCRRRPLPQRRALRSAARPSSRRAGAPPSGRRSPDRRRRGGRVRRGYVRRVPGRAGRRRSASRPDPPAPPRQPQPPAARQVATRPAGHAGGFATAGQGTGTDQRMPAPRLAQQPIESGAGHRRQRQQQRLGHAGDEEL</sequence>
<evidence type="ECO:0000313" key="3">
    <source>
        <dbReference type="Proteomes" id="UP000019812"/>
    </source>
</evidence>
<evidence type="ECO:0000313" key="2">
    <source>
        <dbReference type="EMBL" id="KFB68214.1"/>
    </source>
</evidence>
<feature type="compositionally biased region" description="Basic and acidic residues" evidence="1">
    <location>
        <begin position="1"/>
        <end position="11"/>
    </location>
</feature>
<accession>A0A084Y0H0</accession>
<dbReference type="STRING" id="1457154.CAPSK01_002067"/>
<feature type="compositionally biased region" description="Basic residues" evidence="1">
    <location>
        <begin position="152"/>
        <end position="179"/>
    </location>
</feature>
<organism evidence="2 3">
    <name type="scientific">Candidatus Accumulibacter vicinus</name>
    <dbReference type="NCBI Taxonomy" id="2954382"/>
    <lineage>
        <taxon>Bacteria</taxon>
        <taxon>Pseudomonadati</taxon>
        <taxon>Pseudomonadota</taxon>
        <taxon>Betaproteobacteria</taxon>
        <taxon>Candidatus Accumulibacter</taxon>
    </lineage>
</organism>
<feature type="compositionally biased region" description="Basic residues" evidence="1">
    <location>
        <begin position="41"/>
        <end position="50"/>
    </location>
</feature>
<comment type="caution">
    <text evidence="2">The sequence shown here is derived from an EMBL/GenBank/DDBJ whole genome shotgun (WGS) entry which is preliminary data.</text>
</comment>
<dbReference type="EMBL" id="JDSS02000021">
    <property type="protein sequence ID" value="KFB68214.1"/>
    <property type="molecule type" value="Genomic_DNA"/>
</dbReference>
<feature type="compositionally biased region" description="Low complexity" evidence="1">
    <location>
        <begin position="195"/>
        <end position="214"/>
    </location>
</feature>
<gene>
    <name evidence="2" type="ORF">CAPSK01_002067</name>
</gene>
<evidence type="ECO:0000256" key="1">
    <source>
        <dbReference type="SAM" id="MobiDB-lite"/>
    </source>
</evidence>
<feature type="compositionally biased region" description="Pro residues" evidence="1">
    <location>
        <begin position="182"/>
        <end position="194"/>
    </location>
</feature>
<feature type="compositionally biased region" description="Basic residues" evidence="1">
    <location>
        <begin position="100"/>
        <end position="131"/>
    </location>
</feature>
<dbReference type="AlphaFoldDB" id="A0A084Y0H0"/>
<feature type="compositionally biased region" description="Low complexity" evidence="1">
    <location>
        <begin position="132"/>
        <end position="149"/>
    </location>
</feature>
<protein>
    <submittedName>
        <fullName evidence="2">Uncharacterized protein</fullName>
    </submittedName>
</protein>